<dbReference type="PANTHER" id="PTHR12242">
    <property type="entry name" value="OS02G0130600 PROTEIN-RELATED"/>
    <property type="match status" value="1"/>
</dbReference>
<feature type="transmembrane region" description="Helical" evidence="1">
    <location>
        <begin position="75"/>
        <end position="96"/>
    </location>
</feature>
<evidence type="ECO:0000313" key="2">
    <source>
        <dbReference type="EMBL" id="ORZ08946.1"/>
    </source>
</evidence>
<sequence>MAFKDEVIVSSSTSSFIQWFGFDQFQPERAVTSHFVSTKTFLCIRLILVLYSGAVQWASVWWMATQYQFSHYFAYFTYLTFIGLHAYFLTSFYHHIRYISSSRRPTSFLYQSAIWNHLYVYLYHTNITFNLVTPIVYWVLLSSDFVAKAETNPPMEWWLTPSVHGASLIMMMVDVVLNRMILHKRMCLLVLLTIVFYIGLAFIYYATDHWWVYSFMDWSYPGTAAMYYAALGVFITLCFFLQVGLHAIRDKWAPKQSDADGTEKTGATIIDEENDKSNFMPFESSIASQITFGGTSSTDQLAK</sequence>
<organism evidence="2 3">
    <name type="scientific">Absidia repens</name>
    <dbReference type="NCBI Taxonomy" id="90262"/>
    <lineage>
        <taxon>Eukaryota</taxon>
        <taxon>Fungi</taxon>
        <taxon>Fungi incertae sedis</taxon>
        <taxon>Mucoromycota</taxon>
        <taxon>Mucoromycotina</taxon>
        <taxon>Mucoromycetes</taxon>
        <taxon>Mucorales</taxon>
        <taxon>Cunninghamellaceae</taxon>
        <taxon>Absidia</taxon>
    </lineage>
</organism>
<feature type="transmembrane region" description="Helical" evidence="1">
    <location>
        <begin position="226"/>
        <end position="248"/>
    </location>
</feature>
<evidence type="ECO:0008006" key="4">
    <source>
        <dbReference type="Google" id="ProtNLM"/>
    </source>
</evidence>
<dbReference type="AlphaFoldDB" id="A0A1X2I417"/>
<dbReference type="PANTHER" id="PTHR12242:SF1">
    <property type="entry name" value="MYND-TYPE DOMAIN-CONTAINING PROTEIN"/>
    <property type="match status" value="1"/>
</dbReference>
<gene>
    <name evidence="2" type="ORF">BCR42DRAFT_455288</name>
</gene>
<evidence type="ECO:0000256" key="1">
    <source>
        <dbReference type="SAM" id="Phobius"/>
    </source>
</evidence>
<protein>
    <recommendedName>
        <fullName evidence="4">FAR-17a/AIG1-like protein-domain-containing protein</fullName>
    </recommendedName>
</protein>
<dbReference type="STRING" id="90262.A0A1X2I417"/>
<dbReference type="OrthoDB" id="419711at2759"/>
<keyword evidence="1" id="KW-0812">Transmembrane</keyword>
<feature type="transmembrane region" description="Helical" evidence="1">
    <location>
        <begin position="42"/>
        <end position="63"/>
    </location>
</feature>
<proteinExistence type="predicted"/>
<keyword evidence="3" id="KW-1185">Reference proteome</keyword>
<reference evidence="2 3" key="1">
    <citation type="submission" date="2016-07" db="EMBL/GenBank/DDBJ databases">
        <title>Pervasive Adenine N6-methylation of Active Genes in Fungi.</title>
        <authorList>
            <consortium name="DOE Joint Genome Institute"/>
            <person name="Mondo S.J."/>
            <person name="Dannebaum R.O."/>
            <person name="Kuo R.C."/>
            <person name="Labutti K."/>
            <person name="Haridas S."/>
            <person name="Kuo A."/>
            <person name="Salamov A."/>
            <person name="Ahrendt S.R."/>
            <person name="Lipzen A."/>
            <person name="Sullivan W."/>
            <person name="Andreopoulos W.B."/>
            <person name="Clum A."/>
            <person name="Lindquist E."/>
            <person name="Daum C."/>
            <person name="Ramamoorthy G.K."/>
            <person name="Gryganskyi A."/>
            <person name="Culley D."/>
            <person name="Magnuson J.K."/>
            <person name="James T.Y."/>
            <person name="O'Malley M.A."/>
            <person name="Stajich J.E."/>
            <person name="Spatafora J.W."/>
            <person name="Visel A."/>
            <person name="Grigoriev I.V."/>
        </authorList>
    </citation>
    <scope>NUCLEOTIDE SEQUENCE [LARGE SCALE GENOMIC DNA]</scope>
    <source>
        <strain evidence="2 3">NRRL 1336</strain>
    </source>
</reference>
<dbReference type="GO" id="GO:0016020">
    <property type="term" value="C:membrane"/>
    <property type="evidence" value="ECO:0007669"/>
    <property type="project" value="TreeGrafter"/>
</dbReference>
<accession>A0A1X2I417</accession>
<keyword evidence="1" id="KW-1133">Transmembrane helix</keyword>
<comment type="caution">
    <text evidence="2">The sequence shown here is derived from an EMBL/GenBank/DDBJ whole genome shotgun (WGS) entry which is preliminary data.</text>
</comment>
<name>A0A1X2I417_9FUNG</name>
<feature type="transmembrane region" description="Helical" evidence="1">
    <location>
        <begin position="117"/>
        <end position="137"/>
    </location>
</feature>
<dbReference type="EMBL" id="MCGE01000029">
    <property type="protein sequence ID" value="ORZ08946.1"/>
    <property type="molecule type" value="Genomic_DNA"/>
</dbReference>
<feature type="transmembrane region" description="Helical" evidence="1">
    <location>
        <begin position="157"/>
        <end position="177"/>
    </location>
</feature>
<evidence type="ECO:0000313" key="3">
    <source>
        <dbReference type="Proteomes" id="UP000193560"/>
    </source>
</evidence>
<feature type="transmembrane region" description="Helical" evidence="1">
    <location>
        <begin position="186"/>
        <end position="206"/>
    </location>
</feature>
<keyword evidence="1" id="KW-0472">Membrane</keyword>
<dbReference type="Proteomes" id="UP000193560">
    <property type="component" value="Unassembled WGS sequence"/>
</dbReference>